<evidence type="ECO:0000256" key="1">
    <source>
        <dbReference type="SAM" id="SignalP"/>
    </source>
</evidence>
<dbReference type="AlphaFoldDB" id="A0AAN8FRV9"/>
<dbReference type="Proteomes" id="UP001331761">
    <property type="component" value="Unassembled WGS sequence"/>
</dbReference>
<feature type="signal peptide" evidence="1">
    <location>
        <begin position="1"/>
        <end position="18"/>
    </location>
</feature>
<evidence type="ECO:0000313" key="2">
    <source>
        <dbReference type="EMBL" id="KAK5983827.1"/>
    </source>
</evidence>
<protein>
    <recommendedName>
        <fullName evidence="4">Glucuronosyltransferase</fullName>
    </recommendedName>
</protein>
<organism evidence="2 3">
    <name type="scientific">Trichostrongylus colubriformis</name>
    <name type="common">Black scour worm</name>
    <dbReference type="NCBI Taxonomy" id="6319"/>
    <lineage>
        <taxon>Eukaryota</taxon>
        <taxon>Metazoa</taxon>
        <taxon>Ecdysozoa</taxon>
        <taxon>Nematoda</taxon>
        <taxon>Chromadorea</taxon>
        <taxon>Rhabditida</taxon>
        <taxon>Rhabditina</taxon>
        <taxon>Rhabditomorpha</taxon>
        <taxon>Strongyloidea</taxon>
        <taxon>Trichostrongylidae</taxon>
        <taxon>Trichostrongylus</taxon>
    </lineage>
</organism>
<accession>A0AAN8FRV9</accession>
<reference evidence="2 3" key="1">
    <citation type="submission" date="2019-10" db="EMBL/GenBank/DDBJ databases">
        <title>Assembly and Annotation for the nematode Trichostrongylus colubriformis.</title>
        <authorList>
            <person name="Martin J."/>
        </authorList>
    </citation>
    <scope>NUCLEOTIDE SEQUENCE [LARGE SCALE GENOMIC DNA]</scope>
    <source>
        <strain evidence="2">G859</strain>
        <tissue evidence="2">Whole worm</tissue>
    </source>
</reference>
<comment type="caution">
    <text evidence="2">The sequence shown here is derived from an EMBL/GenBank/DDBJ whole genome shotgun (WGS) entry which is preliminary data.</text>
</comment>
<keyword evidence="1" id="KW-0732">Signal</keyword>
<feature type="chain" id="PRO_5042900694" description="Glucuronosyltransferase" evidence="1">
    <location>
        <begin position="19"/>
        <end position="114"/>
    </location>
</feature>
<gene>
    <name evidence="2" type="ORF">GCK32_019727</name>
</gene>
<dbReference type="EMBL" id="WIXE01003558">
    <property type="protein sequence ID" value="KAK5983827.1"/>
    <property type="molecule type" value="Genomic_DNA"/>
</dbReference>
<proteinExistence type="predicted"/>
<keyword evidence="3" id="KW-1185">Reference proteome</keyword>
<sequence length="114" mass="12577">MNPLAFCIFLLCLCSVSSFKMVFFVLDICNSQVLFNERVAETLAAAGHDVTMVLINPLGEKDSGNVKIASSVKVYHVQVSISMTKKLMDAEQEEHVFQVSEANFVARESSRSGK</sequence>
<evidence type="ECO:0000313" key="3">
    <source>
        <dbReference type="Proteomes" id="UP001331761"/>
    </source>
</evidence>
<evidence type="ECO:0008006" key="4">
    <source>
        <dbReference type="Google" id="ProtNLM"/>
    </source>
</evidence>
<name>A0AAN8FRV9_TRICO</name>